<keyword evidence="4" id="KW-0663">Pyridoxal phosphate</keyword>
<dbReference type="AlphaFoldDB" id="A0AAD5R695"/>
<keyword evidence="5" id="KW-1133">Transmembrane helix</keyword>
<dbReference type="Gene3D" id="3.40.640.10">
    <property type="entry name" value="Type I PLP-dependent aspartate aminotransferase-like (Major domain)"/>
    <property type="match status" value="1"/>
</dbReference>
<keyword evidence="7" id="KW-1185">Reference proteome</keyword>
<gene>
    <name evidence="6" type="ORF">KIN20_032210</name>
</gene>
<dbReference type="PANTHER" id="PTHR43807">
    <property type="entry name" value="FI04487P"/>
    <property type="match status" value="1"/>
</dbReference>
<dbReference type="SUPFAM" id="SSF53383">
    <property type="entry name" value="PLP-dependent transferases"/>
    <property type="match status" value="1"/>
</dbReference>
<evidence type="ECO:0000256" key="5">
    <source>
        <dbReference type="SAM" id="Phobius"/>
    </source>
</evidence>
<dbReference type="GO" id="GO:0005739">
    <property type="term" value="C:mitochondrion"/>
    <property type="evidence" value="ECO:0007669"/>
    <property type="project" value="TreeGrafter"/>
</dbReference>
<evidence type="ECO:0000313" key="6">
    <source>
        <dbReference type="EMBL" id="KAJ1370482.1"/>
    </source>
</evidence>
<comment type="caution">
    <text evidence="6">The sequence shown here is derived from an EMBL/GenBank/DDBJ whole genome shotgun (WGS) entry which is preliminary data.</text>
</comment>
<evidence type="ECO:0000256" key="3">
    <source>
        <dbReference type="ARBA" id="ARBA00022679"/>
    </source>
</evidence>
<dbReference type="InterPro" id="IPR051326">
    <property type="entry name" value="Kynurenine-oxoglutarate_AT"/>
</dbReference>
<evidence type="ECO:0000256" key="4">
    <source>
        <dbReference type="ARBA" id="ARBA00022898"/>
    </source>
</evidence>
<sequence>MAALRRLSQSAALRLRIWTLCKSRDFLLSLAVMPWDRNRATDLRRKKCKDYNQLKVTSPTSSVTSLILFESKASGLCPILVTVAYLALSYLFMVLVNLGDENLITDPAYDSYASQVVVADDVPIYCVLSVSDQDRTTSDFRFGIGQLLAKCSNSAKAIVSNNPKSNG</sequence>
<organism evidence="6 7">
    <name type="scientific">Parelaphostrongylus tenuis</name>
    <name type="common">Meningeal worm</name>
    <dbReference type="NCBI Taxonomy" id="148309"/>
    <lineage>
        <taxon>Eukaryota</taxon>
        <taxon>Metazoa</taxon>
        <taxon>Ecdysozoa</taxon>
        <taxon>Nematoda</taxon>
        <taxon>Chromadorea</taxon>
        <taxon>Rhabditida</taxon>
        <taxon>Rhabditina</taxon>
        <taxon>Rhabditomorpha</taxon>
        <taxon>Strongyloidea</taxon>
        <taxon>Metastrongylidae</taxon>
        <taxon>Parelaphostrongylus</taxon>
    </lineage>
</organism>
<keyword evidence="5" id="KW-0472">Membrane</keyword>
<evidence type="ECO:0000256" key="1">
    <source>
        <dbReference type="ARBA" id="ARBA00001933"/>
    </source>
</evidence>
<name>A0AAD5R695_PARTN</name>
<proteinExistence type="predicted"/>
<dbReference type="InterPro" id="IPR015421">
    <property type="entry name" value="PyrdxlP-dep_Trfase_major"/>
</dbReference>
<protein>
    <submittedName>
        <fullName evidence="6">Uncharacterized protein</fullName>
    </submittedName>
</protein>
<dbReference type="InterPro" id="IPR015424">
    <property type="entry name" value="PyrdxlP-dep_Trfase"/>
</dbReference>
<dbReference type="Proteomes" id="UP001196413">
    <property type="component" value="Unassembled WGS sequence"/>
</dbReference>
<reference evidence="6" key="1">
    <citation type="submission" date="2021-06" db="EMBL/GenBank/DDBJ databases">
        <title>Parelaphostrongylus tenuis whole genome reference sequence.</title>
        <authorList>
            <person name="Garwood T.J."/>
            <person name="Larsen P.A."/>
            <person name="Fountain-Jones N.M."/>
            <person name="Garbe J.R."/>
            <person name="Macchietto M.G."/>
            <person name="Kania S.A."/>
            <person name="Gerhold R.W."/>
            <person name="Richards J.E."/>
            <person name="Wolf T.M."/>
        </authorList>
    </citation>
    <scope>NUCLEOTIDE SEQUENCE</scope>
    <source>
        <strain evidence="6">MNPRO001-30</strain>
        <tissue evidence="6">Meninges</tissue>
    </source>
</reference>
<dbReference type="PANTHER" id="PTHR43807:SF20">
    <property type="entry name" value="FI04487P"/>
    <property type="match status" value="1"/>
</dbReference>
<keyword evidence="2" id="KW-0032">Aminotransferase</keyword>
<dbReference type="EMBL" id="JAHQIW010006785">
    <property type="protein sequence ID" value="KAJ1370482.1"/>
    <property type="molecule type" value="Genomic_DNA"/>
</dbReference>
<keyword evidence="3" id="KW-0808">Transferase</keyword>
<comment type="cofactor">
    <cofactor evidence="1">
        <name>pyridoxal 5'-phosphate</name>
        <dbReference type="ChEBI" id="CHEBI:597326"/>
    </cofactor>
</comment>
<dbReference type="GO" id="GO:0016212">
    <property type="term" value="F:kynurenine-oxoglutarate transaminase activity"/>
    <property type="evidence" value="ECO:0007669"/>
    <property type="project" value="TreeGrafter"/>
</dbReference>
<accession>A0AAD5R695</accession>
<evidence type="ECO:0000256" key="2">
    <source>
        <dbReference type="ARBA" id="ARBA00022576"/>
    </source>
</evidence>
<evidence type="ECO:0000313" key="7">
    <source>
        <dbReference type="Proteomes" id="UP001196413"/>
    </source>
</evidence>
<feature type="transmembrane region" description="Helical" evidence="5">
    <location>
        <begin position="75"/>
        <end position="96"/>
    </location>
</feature>
<keyword evidence="5" id="KW-0812">Transmembrane</keyword>